<dbReference type="InterPro" id="IPR036458">
    <property type="entry name" value="Na:dicarbo_symporter_sf"/>
</dbReference>
<evidence type="ECO:0000256" key="1">
    <source>
        <dbReference type="ARBA" id="ARBA00004141"/>
    </source>
</evidence>
<protein>
    <submittedName>
        <fullName evidence="7">Uncharacterized protein</fullName>
    </submittedName>
</protein>
<evidence type="ECO:0000313" key="7">
    <source>
        <dbReference type="EMBL" id="PMC96076.1"/>
    </source>
</evidence>
<dbReference type="Proteomes" id="UP000235598">
    <property type="component" value="Unassembled WGS sequence"/>
</dbReference>
<evidence type="ECO:0000256" key="4">
    <source>
        <dbReference type="ARBA" id="ARBA00022989"/>
    </source>
</evidence>
<keyword evidence="3 6" id="KW-0812">Transmembrane</keyword>
<evidence type="ECO:0000256" key="3">
    <source>
        <dbReference type="ARBA" id="ARBA00022692"/>
    </source>
</evidence>
<dbReference type="InterPro" id="IPR001991">
    <property type="entry name" value="Na-dicarboxylate_symporter"/>
</dbReference>
<keyword evidence="2" id="KW-0813">Transport</keyword>
<comment type="subcellular location">
    <subcellularLocation>
        <location evidence="1">Membrane</location>
        <topology evidence="1">Multi-pass membrane protein</topology>
    </subcellularLocation>
</comment>
<name>A0A2N6VA54_9MICO</name>
<gene>
    <name evidence="7" type="ORF">CJ199_16685</name>
</gene>
<dbReference type="OrthoDB" id="9766690at2"/>
<organism evidence="7 8">
    <name type="scientific">Brevibacterium paucivorans</name>
    <dbReference type="NCBI Taxonomy" id="170994"/>
    <lineage>
        <taxon>Bacteria</taxon>
        <taxon>Bacillati</taxon>
        <taxon>Actinomycetota</taxon>
        <taxon>Actinomycetes</taxon>
        <taxon>Micrococcales</taxon>
        <taxon>Brevibacteriaceae</taxon>
        <taxon>Brevibacterium</taxon>
    </lineage>
</organism>
<comment type="caution">
    <text evidence="7">The sequence shown here is derived from an EMBL/GenBank/DDBJ whole genome shotgun (WGS) entry which is preliminary data.</text>
</comment>
<dbReference type="Gene3D" id="1.10.3860.10">
    <property type="entry name" value="Sodium:dicarboxylate symporter"/>
    <property type="match status" value="1"/>
</dbReference>
<sequence>VVPMVFFSISSAVANMDSAKRLGKIMGSMMAVFISTGIVASIVMLAALGIFRPFEGLTVSMDEKPDAGEEISLGDQIVGAFTVDAGVPSGGFLGELM</sequence>
<reference evidence="7 8" key="1">
    <citation type="submission" date="2017-09" db="EMBL/GenBank/DDBJ databases">
        <title>Bacterial strain isolated from the female urinary microbiota.</title>
        <authorList>
            <person name="Thomas-White K."/>
            <person name="Kumar N."/>
            <person name="Forster S."/>
            <person name="Putonti C."/>
            <person name="Lawley T."/>
            <person name="Wolfe A.J."/>
        </authorList>
    </citation>
    <scope>NUCLEOTIDE SEQUENCE [LARGE SCALE GENOMIC DNA]</scope>
    <source>
        <strain evidence="7 8">UMB1301</strain>
    </source>
</reference>
<dbReference type="RefSeq" id="WP_146004938.1">
    <property type="nucleotide sequence ID" value="NZ_PNHK01000886.1"/>
</dbReference>
<dbReference type="GO" id="GO:0015293">
    <property type="term" value="F:symporter activity"/>
    <property type="evidence" value="ECO:0007669"/>
    <property type="project" value="InterPro"/>
</dbReference>
<keyword evidence="4 6" id="KW-1133">Transmembrane helix</keyword>
<evidence type="ECO:0000313" key="8">
    <source>
        <dbReference type="Proteomes" id="UP000235598"/>
    </source>
</evidence>
<dbReference type="SUPFAM" id="SSF118215">
    <property type="entry name" value="Proton glutamate symport protein"/>
    <property type="match status" value="1"/>
</dbReference>
<dbReference type="AlphaFoldDB" id="A0A2N6VA54"/>
<dbReference type="Pfam" id="PF00375">
    <property type="entry name" value="SDF"/>
    <property type="match status" value="1"/>
</dbReference>
<accession>A0A2N6VA54</accession>
<evidence type="ECO:0000256" key="2">
    <source>
        <dbReference type="ARBA" id="ARBA00022448"/>
    </source>
</evidence>
<dbReference type="EMBL" id="PNHK01000886">
    <property type="protein sequence ID" value="PMC96076.1"/>
    <property type="molecule type" value="Genomic_DNA"/>
</dbReference>
<evidence type="ECO:0000256" key="6">
    <source>
        <dbReference type="SAM" id="Phobius"/>
    </source>
</evidence>
<evidence type="ECO:0000256" key="5">
    <source>
        <dbReference type="ARBA" id="ARBA00023136"/>
    </source>
</evidence>
<feature type="non-terminal residue" evidence="7">
    <location>
        <position position="1"/>
    </location>
</feature>
<dbReference type="GO" id="GO:0016020">
    <property type="term" value="C:membrane"/>
    <property type="evidence" value="ECO:0007669"/>
    <property type="project" value="UniProtKB-SubCell"/>
</dbReference>
<keyword evidence="5 6" id="KW-0472">Membrane</keyword>
<proteinExistence type="predicted"/>
<feature type="non-terminal residue" evidence="7">
    <location>
        <position position="97"/>
    </location>
</feature>
<feature type="transmembrane region" description="Helical" evidence="6">
    <location>
        <begin position="25"/>
        <end position="51"/>
    </location>
</feature>